<dbReference type="GO" id="GO:0032446">
    <property type="term" value="P:protein modification by small protein conjugation"/>
    <property type="evidence" value="ECO:0007669"/>
    <property type="project" value="UniProtKB-ARBA"/>
</dbReference>
<comment type="function">
    <text evidence="8">Catalyzes the covalent attachment of ubiquitin to other proteins.</text>
</comment>
<evidence type="ECO:0000256" key="4">
    <source>
        <dbReference type="ARBA" id="ARBA00022786"/>
    </source>
</evidence>
<evidence type="ECO:0000256" key="13">
    <source>
        <dbReference type="PROSITE-ProRule" id="PRU10133"/>
    </source>
</evidence>
<feature type="region of interest" description="Disordered" evidence="15">
    <location>
        <begin position="151"/>
        <end position="172"/>
    </location>
</feature>
<evidence type="ECO:0000256" key="2">
    <source>
        <dbReference type="ARBA" id="ARBA00022679"/>
    </source>
</evidence>
<evidence type="ECO:0000313" key="17">
    <source>
        <dbReference type="Ensembl" id="ENSMICP00000039241.1"/>
    </source>
</evidence>
<feature type="domain" description="UBC core" evidence="16">
    <location>
        <begin position="4"/>
        <end position="153"/>
    </location>
</feature>
<keyword evidence="5 14" id="KW-0067">ATP-binding</keyword>
<dbReference type="OrthoDB" id="9978460at2759"/>
<evidence type="ECO:0000259" key="16">
    <source>
        <dbReference type="PROSITE" id="PS50127"/>
    </source>
</evidence>
<evidence type="ECO:0000256" key="15">
    <source>
        <dbReference type="SAM" id="MobiDB-lite"/>
    </source>
</evidence>
<dbReference type="PROSITE" id="PS00183">
    <property type="entry name" value="UBC_1"/>
    <property type="match status" value="1"/>
</dbReference>
<evidence type="ECO:0000256" key="8">
    <source>
        <dbReference type="ARBA" id="ARBA00053619"/>
    </source>
</evidence>
<evidence type="ECO:0000256" key="6">
    <source>
        <dbReference type="ARBA" id="ARBA00022843"/>
    </source>
</evidence>
<dbReference type="FunFam" id="3.10.110.10:FF:000067">
    <property type="entry name" value="ubiquitin-conjugating enzyme E2 U isoform X1"/>
    <property type="match status" value="1"/>
</dbReference>
<evidence type="ECO:0000256" key="14">
    <source>
        <dbReference type="RuleBase" id="RU362109"/>
    </source>
</evidence>
<evidence type="ECO:0000256" key="7">
    <source>
        <dbReference type="ARBA" id="ARBA00043952"/>
    </source>
</evidence>
<keyword evidence="18" id="KW-1185">Reference proteome</keyword>
<gene>
    <name evidence="17" type="primary">UBE2U</name>
</gene>
<proteinExistence type="inferred from homology"/>
<reference evidence="17" key="1">
    <citation type="submission" date="2016-12" db="EMBL/GenBank/DDBJ databases">
        <title>Mouse lemur reference genome and diversity panel.</title>
        <authorList>
            <person name="Harris R."/>
            <person name="Larsen P."/>
            <person name="Liu Y."/>
            <person name="Hughes D.S."/>
            <person name="Murali S."/>
            <person name="Raveendran M."/>
            <person name="Korchina V."/>
            <person name="Wang M."/>
            <person name="Jhangiani S."/>
            <person name="Bandaranaike D."/>
            <person name="Bellair M."/>
            <person name="Blankenburg K."/>
            <person name="Chao H."/>
            <person name="Dahdouli M."/>
            <person name="Dinh H."/>
            <person name="Doddapaneni H."/>
            <person name="English A."/>
            <person name="Firestine M."/>
            <person name="Gnanaolivu R."/>
            <person name="Gross S."/>
            <person name="Hernandez B."/>
            <person name="Javaid M."/>
            <person name="Jayaseelan J."/>
            <person name="Jones J."/>
            <person name="Khan Z."/>
            <person name="Kovar C."/>
            <person name="Kurapati P."/>
            <person name="Le B."/>
            <person name="Lee S."/>
            <person name="Li M."/>
            <person name="Mathew T."/>
            <person name="Narasimhan A."/>
            <person name="Ngo D."/>
            <person name="Nguyen L."/>
            <person name="Okwuonu G."/>
            <person name="Ongeri F."/>
            <person name="Osuji N."/>
            <person name="Pu L.-L."/>
            <person name="Puazo M."/>
            <person name="Quiroz J."/>
            <person name="Raj R."/>
            <person name="Rajbhandari K."/>
            <person name="Reid J.G."/>
            <person name="Santibanez J."/>
            <person name="Sexton D."/>
            <person name="Skinner E."/>
            <person name="Vee V."/>
            <person name="Weissenberger G."/>
            <person name="Wu Y."/>
            <person name="Xin Y."/>
            <person name="Han Y."/>
            <person name="Campbell C."/>
            <person name="Brown A."/>
            <person name="Sullivan B."/>
            <person name="Shelton J."/>
            <person name="Brown S."/>
            <person name="Dudchenko O."/>
            <person name="Machol I."/>
            <person name="Durand N."/>
            <person name="Shamim M."/>
            <person name="Lieberman A."/>
            <person name="Muzny D.M."/>
            <person name="Richards S."/>
            <person name="Yoder A."/>
            <person name="Worley K.C."/>
            <person name="Rogers J."/>
            <person name="Gibbs R.A."/>
        </authorList>
    </citation>
    <scope>NUCLEOTIDE SEQUENCE [LARGE SCALE GENOMIC DNA]</scope>
</reference>
<evidence type="ECO:0000313" key="18">
    <source>
        <dbReference type="Proteomes" id="UP000694394"/>
    </source>
</evidence>
<dbReference type="AlphaFoldDB" id="A0A8B7GJ86"/>
<evidence type="ECO:0000256" key="11">
    <source>
        <dbReference type="ARBA" id="ARBA00077510"/>
    </source>
</evidence>
<dbReference type="SUPFAM" id="SSF54495">
    <property type="entry name" value="UBC-like"/>
    <property type="match status" value="1"/>
</dbReference>
<keyword evidence="2" id="KW-0808">Transferase</keyword>
<dbReference type="CTD" id="148581"/>
<sequence>MHCRAYLLLERDFQEFKMNDFEGIIVVPVSEDLMKWEAEIRGLQNTISHELVFQLTMDFTTEYSYVPPVVKFKPIPFHPNVNPQTGRPCIDFLDNPSKWNERYTLSSILLALQVMLSNPVPENPVNFEAAQILMKDKSLYRTITLKLFKEPSQSKDDSQNLPEEPQKGTGPVKTISFNDYYKTWSEIATSKATEFDRTPLLEDPNFIGQYYKWRKMDLQYPKEWKLRFGALKSRFARKDGMPHRASHSTERGHLCPTPDDISSEPQTAISIITGAYETEEELESDTTSSDNNESWEEEVDSLVAWTSALNTETLED</sequence>
<feature type="region of interest" description="Disordered" evidence="15">
    <location>
        <begin position="240"/>
        <end position="299"/>
    </location>
</feature>
<dbReference type="InterPro" id="IPR050113">
    <property type="entry name" value="Ub_conjugating_enzyme"/>
</dbReference>
<evidence type="ECO:0000256" key="5">
    <source>
        <dbReference type="ARBA" id="ARBA00022840"/>
    </source>
</evidence>
<accession>A0A8B7GJ86</accession>
<dbReference type="Proteomes" id="UP000694394">
    <property type="component" value="Chromosome 2"/>
</dbReference>
<evidence type="ECO:0000256" key="1">
    <source>
        <dbReference type="ARBA" id="ARBA00012486"/>
    </source>
</evidence>
<protein>
    <recommendedName>
        <fullName evidence="9">Ubiquitin-conjugating enzyme E2 U</fullName>
        <ecNumber evidence="1">2.3.2.23</ecNumber>
    </recommendedName>
    <alternativeName>
        <fullName evidence="10">E2 ubiquitin-conjugating enzyme U</fullName>
    </alternativeName>
    <alternativeName>
        <fullName evidence="12">Ubiquitin carrier protein U</fullName>
    </alternativeName>
    <alternativeName>
        <fullName evidence="11">Ubiquitin-protein ligase U</fullName>
    </alternativeName>
</protein>
<dbReference type="PANTHER" id="PTHR24067">
    <property type="entry name" value="UBIQUITIN-CONJUGATING ENZYME E2"/>
    <property type="match status" value="1"/>
</dbReference>
<dbReference type="InterPro" id="IPR000608">
    <property type="entry name" value="UBC"/>
</dbReference>
<dbReference type="Ensembl" id="ENSMICT00000053920.2">
    <property type="protein sequence ID" value="ENSMICP00000039241.1"/>
    <property type="gene ID" value="ENSMICG00000035220.2"/>
</dbReference>
<dbReference type="EMBL" id="ABDC03001312">
    <property type="status" value="NOT_ANNOTATED_CDS"/>
    <property type="molecule type" value="Genomic_DNA"/>
</dbReference>
<dbReference type="InterPro" id="IPR016135">
    <property type="entry name" value="UBQ-conjugating_enzyme/RWD"/>
</dbReference>
<dbReference type="Pfam" id="PF00179">
    <property type="entry name" value="UQ_con"/>
    <property type="match status" value="1"/>
</dbReference>
<keyword evidence="3 14" id="KW-0547">Nucleotide-binding</keyword>
<dbReference type="GeneID" id="105872816"/>
<dbReference type="InterPro" id="IPR023313">
    <property type="entry name" value="UBQ-conjugating_AS"/>
</dbReference>
<keyword evidence="6" id="KW-0832">Ubl conjugation</keyword>
<dbReference type="RefSeq" id="XP_012622582.1">
    <property type="nucleotide sequence ID" value="XM_012767128.1"/>
</dbReference>
<dbReference type="SMART" id="SM00212">
    <property type="entry name" value="UBCc"/>
    <property type="match status" value="1"/>
</dbReference>
<name>A0A8B7GJ86_MICMU</name>
<evidence type="ECO:0000256" key="12">
    <source>
        <dbReference type="ARBA" id="ARBA00082135"/>
    </source>
</evidence>
<dbReference type="Gene3D" id="3.10.110.10">
    <property type="entry name" value="Ubiquitin Conjugating Enzyme"/>
    <property type="match status" value="1"/>
</dbReference>
<comment type="pathway">
    <text evidence="7">Protein modification.</text>
</comment>
<evidence type="ECO:0000256" key="9">
    <source>
        <dbReference type="ARBA" id="ARBA00072443"/>
    </source>
</evidence>
<dbReference type="EC" id="2.3.2.23" evidence="1"/>
<keyword evidence="4 14" id="KW-0833">Ubl conjugation pathway</keyword>
<feature type="compositionally biased region" description="Basic and acidic residues" evidence="15">
    <location>
        <begin position="240"/>
        <end position="253"/>
    </location>
</feature>
<reference evidence="17" key="2">
    <citation type="submission" date="2025-08" db="UniProtKB">
        <authorList>
            <consortium name="Ensembl"/>
        </authorList>
    </citation>
    <scope>IDENTIFICATION</scope>
</reference>
<feature type="active site" description="Glycyl thioester intermediate" evidence="13">
    <location>
        <position position="89"/>
    </location>
</feature>
<reference evidence="17" key="3">
    <citation type="submission" date="2025-09" db="UniProtKB">
        <authorList>
            <consortium name="Ensembl"/>
        </authorList>
    </citation>
    <scope>IDENTIFICATION</scope>
</reference>
<organism evidence="17 18">
    <name type="scientific">Microcebus murinus</name>
    <name type="common">Gray mouse lemur</name>
    <name type="synonym">Lemur murinus</name>
    <dbReference type="NCBI Taxonomy" id="30608"/>
    <lineage>
        <taxon>Eukaryota</taxon>
        <taxon>Metazoa</taxon>
        <taxon>Chordata</taxon>
        <taxon>Craniata</taxon>
        <taxon>Vertebrata</taxon>
        <taxon>Euteleostomi</taxon>
        <taxon>Mammalia</taxon>
        <taxon>Eutheria</taxon>
        <taxon>Euarchontoglires</taxon>
        <taxon>Primates</taxon>
        <taxon>Strepsirrhini</taxon>
        <taxon>Lemuriformes</taxon>
        <taxon>Cheirogaleidae</taxon>
        <taxon>Microcebus</taxon>
    </lineage>
</organism>
<dbReference type="GeneTree" id="ENSGT00940000162256"/>
<dbReference type="GO" id="GO:0061631">
    <property type="term" value="F:ubiquitin conjugating enzyme activity"/>
    <property type="evidence" value="ECO:0007669"/>
    <property type="project" value="UniProtKB-EC"/>
</dbReference>
<comment type="similarity">
    <text evidence="14">Belongs to the ubiquitin-conjugating enzyme family.</text>
</comment>
<dbReference type="PROSITE" id="PS50127">
    <property type="entry name" value="UBC_2"/>
    <property type="match status" value="1"/>
</dbReference>
<evidence type="ECO:0000256" key="3">
    <source>
        <dbReference type="ARBA" id="ARBA00022741"/>
    </source>
</evidence>
<dbReference type="GO" id="GO:0005524">
    <property type="term" value="F:ATP binding"/>
    <property type="evidence" value="ECO:0007669"/>
    <property type="project" value="UniProtKB-UniRule"/>
</dbReference>
<dbReference type="KEGG" id="mmur:105872816"/>
<evidence type="ECO:0000256" key="10">
    <source>
        <dbReference type="ARBA" id="ARBA00076315"/>
    </source>
</evidence>
<dbReference type="CDD" id="cd23806">
    <property type="entry name" value="UBCc_UBE2U"/>
    <property type="match status" value="1"/>
</dbReference>